<sequence length="38" mass="4023">MKTIRNSVFIGASLLGGCTSVETHFDALHIACVKDACL</sequence>
<reference evidence="1 2" key="1">
    <citation type="submission" date="2011-08" db="EMBL/GenBank/DDBJ databases">
        <authorList>
            <person name="Kersulyte D."/>
            <person name="Choudhury A."/>
            <person name="Mukhopadhyay A.K."/>
            <person name="Nair G.B."/>
            <person name="Berg D.E."/>
        </authorList>
    </citation>
    <scope>NUCLEOTIDE SEQUENCE [LARGE SCALE GENOMIC DNA]</scope>
    <source>
        <strain evidence="2">SNT49</strain>
    </source>
</reference>
<dbReference type="PATRIC" id="fig|1055530.4.peg.526"/>
<gene>
    <name evidence="1" type="ORF">HPSNT_02625</name>
</gene>
<dbReference type="AlphaFoldDB" id="G2MDH3"/>
<dbReference type="PROSITE" id="PS51257">
    <property type="entry name" value="PROKAR_LIPOPROTEIN"/>
    <property type="match status" value="1"/>
</dbReference>
<protein>
    <submittedName>
        <fullName evidence="1">Urease-enhancing factor</fullName>
    </submittedName>
</protein>
<evidence type="ECO:0000313" key="1">
    <source>
        <dbReference type="EMBL" id="AEN16688.1"/>
    </source>
</evidence>
<dbReference type="Proteomes" id="UP000008534">
    <property type="component" value="Chromosome"/>
</dbReference>
<organism evidence="1 2">
    <name type="scientific">Helicobacter pylori SNT49</name>
    <dbReference type="NCBI Taxonomy" id="1055530"/>
    <lineage>
        <taxon>Bacteria</taxon>
        <taxon>Pseudomonadati</taxon>
        <taxon>Campylobacterota</taxon>
        <taxon>Epsilonproteobacteria</taxon>
        <taxon>Campylobacterales</taxon>
        <taxon>Helicobacteraceae</taxon>
        <taxon>Helicobacter</taxon>
    </lineage>
</organism>
<dbReference type="KEGG" id="hen:HPSNT_02625"/>
<name>G2MDH3_HELPX</name>
<proteinExistence type="predicted"/>
<dbReference type="HOGENOM" id="CLU_212676_0_0_7"/>
<dbReference type="EMBL" id="CP002983">
    <property type="protein sequence ID" value="AEN16688.1"/>
    <property type="molecule type" value="Genomic_DNA"/>
</dbReference>
<evidence type="ECO:0000313" key="2">
    <source>
        <dbReference type="Proteomes" id="UP000008534"/>
    </source>
</evidence>
<accession>G2MDH3</accession>
<dbReference type="RefSeq" id="WP_000849527.1">
    <property type="nucleotide sequence ID" value="NC_017376.1"/>
</dbReference>